<feature type="region of interest" description="Disordered" evidence="1">
    <location>
        <begin position="202"/>
        <end position="221"/>
    </location>
</feature>
<dbReference type="OrthoDB" id="9793115at2"/>
<dbReference type="InterPro" id="IPR029033">
    <property type="entry name" value="His_PPase_superfam"/>
</dbReference>
<evidence type="ECO:0000256" key="1">
    <source>
        <dbReference type="SAM" id="MobiDB-lite"/>
    </source>
</evidence>
<dbReference type="InterPro" id="IPR001345">
    <property type="entry name" value="PG/BPGM_mutase_AS"/>
</dbReference>
<dbReference type="InterPro" id="IPR013078">
    <property type="entry name" value="His_Pase_superF_clade-1"/>
</dbReference>
<dbReference type="PANTHER" id="PTHR48100">
    <property type="entry name" value="BROAD-SPECIFICITY PHOSPHATASE YOR283W-RELATED"/>
    <property type="match status" value="1"/>
</dbReference>
<reference evidence="2 3" key="1">
    <citation type="submission" date="2019-07" db="EMBL/GenBank/DDBJ databases">
        <authorList>
            <person name="Zhao L.H."/>
        </authorList>
    </citation>
    <scope>NUCLEOTIDE SEQUENCE [LARGE SCALE GENOMIC DNA]</scope>
    <source>
        <strain evidence="2 3">Co35</strain>
    </source>
</reference>
<dbReference type="EMBL" id="VLNT01000035">
    <property type="protein sequence ID" value="TSD52832.1"/>
    <property type="molecule type" value="Genomic_DNA"/>
</dbReference>
<comment type="caution">
    <text evidence="2">The sequence shown here is derived from an EMBL/GenBank/DDBJ whole genome shotgun (WGS) entry which is preliminary data.</text>
</comment>
<protein>
    <submittedName>
        <fullName evidence="2">Histidine phosphatase family protein</fullName>
    </submittedName>
</protein>
<accession>A0A554RFP1</accession>
<proteinExistence type="predicted"/>
<dbReference type="InterPro" id="IPR050275">
    <property type="entry name" value="PGM_Phosphatase"/>
</dbReference>
<dbReference type="PANTHER" id="PTHR48100:SF58">
    <property type="entry name" value="PE-PGRS FAMILY PROTEIN PE_PGRS11"/>
    <property type="match status" value="1"/>
</dbReference>
<gene>
    <name evidence="2" type="ORF">FNM00_18505</name>
</gene>
<keyword evidence="3" id="KW-1185">Reference proteome</keyword>
<dbReference type="AlphaFoldDB" id="A0A554RFP1"/>
<evidence type="ECO:0000313" key="2">
    <source>
        <dbReference type="EMBL" id="TSD52832.1"/>
    </source>
</evidence>
<dbReference type="RefSeq" id="WP_143915012.1">
    <property type="nucleotide sequence ID" value="NZ_VLNT01000035.1"/>
</dbReference>
<sequence>MRLLMLRHGQTPANVAGALDTGAPGPGLTALGQSQAEAVPGALSDLSIDALMISPLVRTSLTATPLSRALSMEPQTLEGIREVEAGDLEMRTDGASHRAYLETVFSWGRGRLNQQMPGGDDGHAFFDRFDRSIAQIADAGWQRVVMVSHGAAIRCWASARVAGVDIDTVERTPLANTGLVEIEGDPRSGWRLVNWSTTPVGGAHLTAPAADDPTGDTIENA</sequence>
<name>A0A554RFP1_9ACTN</name>
<dbReference type="CDD" id="cd07067">
    <property type="entry name" value="HP_PGM_like"/>
    <property type="match status" value="1"/>
</dbReference>
<evidence type="ECO:0000313" key="3">
    <source>
        <dbReference type="Proteomes" id="UP000316988"/>
    </source>
</evidence>
<organism evidence="2 3">
    <name type="scientific">Aeromicrobium piscarium</name>
    <dbReference type="NCBI Taxonomy" id="2590901"/>
    <lineage>
        <taxon>Bacteria</taxon>
        <taxon>Bacillati</taxon>
        <taxon>Actinomycetota</taxon>
        <taxon>Actinomycetes</taxon>
        <taxon>Propionibacteriales</taxon>
        <taxon>Nocardioidaceae</taxon>
        <taxon>Aeromicrobium</taxon>
    </lineage>
</organism>
<dbReference type="Proteomes" id="UP000316988">
    <property type="component" value="Unassembled WGS sequence"/>
</dbReference>
<dbReference type="GO" id="GO:0016791">
    <property type="term" value="F:phosphatase activity"/>
    <property type="evidence" value="ECO:0007669"/>
    <property type="project" value="TreeGrafter"/>
</dbReference>
<dbReference type="Gene3D" id="3.40.50.1240">
    <property type="entry name" value="Phosphoglycerate mutase-like"/>
    <property type="match status" value="1"/>
</dbReference>
<dbReference type="Pfam" id="PF00300">
    <property type="entry name" value="His_Phos_1"/>
    <property type="match status" value="1"/>
</dbReference>
<dbReference type="SMART" id="SM00855">
    <property type="entry name" value="PGAM"/>
    <property type="match status" value="1"/>
</dbReference>
<dbReference type="SUPFAM" id="SSF53254">
    <property type="entry name" value="Phosphoglycerate mutase-like"/>
    <property type="match status" value="1"/>
</dbReference>
<dbReference type="GO" id="GO:0005737">
    <property type="term" value="C:cytoplasm"/>
    <property type="evidence" value="ECO:0007669"/>
    <property type="project" value="TreeGrafter"/>
</dbReference>
<dbReference type="PROSITE" id="PS00175">
    <property type="entry name" value="PG_MUTASE"/>
    <property type="match status" value="1"/>
</dbReference>